<evidence type="ECO:0000313" key="3">
    <source>
        <dbReference type="WBParaSite" id="jg20863"/>
    </source>
</evidence>
<protein>
    <submittedName>
        <fullName evidence="3">RING-type domain-containing protein</fullName>
    </submittedName>
</protein>
<keyword evidence="2" id="KW-1185">Reference proteome</keyword>
<dbReference type="Proteomes" id="UP000887574">
    <property type="component" value="Unplaced"/>
</dbReference>
<sequence length="449" mass="52407">MVKHFYSRYYLVSIHLQLLFCSVDYEPHNFGLNAAFAQPNANPLMPYLLQPQQIYNNQMFGYMNRPNLPFPTPNGLQQQQRQQVPARNVYIKKELRELFPDLDLSTLPRFPPHTPVDEEIGYVLENRHLFKKRISGNNGVKRKLAEEEPGTSKSDQPKRFRRAEGDGMMLSAFCEGFFELYETECLLASGDHKDKEIIKILLHTNFSLCNNNLIDHLIDKFSSNYLPSAVICFFVQSRFAYLVRKCGFRDIKDSDWISMITPKTDQSPVVEKEEKDSQPPELNNMITQSVKKFDDFMALARLNYPKLFDGQNAANLLEEIFECTVCFEEFLEDLVYLAAQTVSLRVSPQKKLRIKNPVHLDLNIKKGCICLRKFCYTAIGYRCKRCAFAKEMDVSKEEVKVFSCLSCQYEYCRICDREWTDDHFGKKCIEVAQREEKDKKDRKKYCFTA</sequence>
<dbReference type="WBParaSite" id="jg20863">
    <property type="protein sequence ID" value="jg20863"/>
    <property type="gene ID" value="jg20863"/>
</dbReference>
<feature type="region of interest" description="Disordered" evidence="1">
    <location>
        <begin position="140"/>
        <end position="160"/>
    </location>
</feature>
<evidence type="ECO:0000313" key="2">
    <source>
        <dbReference type="Proteomes" id="UP000887574"/>
    </source>
</evidence>
<organism evidence="2 3">
    <name type="scientific">Ditylenchus dipsaci</name>
    <dbReference type="NCBI Taxonomy" id="166011"/>
    <lineage>
        <taxon>Eukaryota</taxon>
        <taxon>Metazoa</taxon>
        <taxon>Ecdysozoa</taxon>
        <taxon>Nematoda</taxon>
        <taxon>Chromadorea</taxon>
        <taxon>Rhabditida</taxon>
        <taxon>Tylenchina</taxon>
        <taxon>Tylenchomorpha</taxon>
        <taxon>Sphaerularioidea</taxon>
        <taxon>Anguinidae</taxon>
        <taxon>Anguininae</taxon>
        <taxon>Ditylenchus</taxon>
    </lineage>
</organism>
<evidence type="ECO:0000256" key="1">
    <source>
        <dbReference type="SAM" id="MobiDB-lite"/>
    </source>
</evidence>
<accession>A0A915DK76</accession>
<dbReference type="AlphaFoldDB" id="A0A915DK76"/>
<proteinExistence type="predicted"/>
<reference evidence="3" key="1">
    <citation type="submission" date="2022-11" db="UniProtKB">
        <authorList>
            <consortium name="WormBaseParasite"/>
        </authorList>
    </citation>
    <scope>IDENTIFICATION</scope>
</reference>
<name>A0A915DK76_9BILA</name>